<comment type="caution">
    <text evidence="2">The sequence shown here is derived from an EMBL/GenBank/DDBJ whole genome shotgun (WGS) entry which is preliminary data.</text>
</comment>
<evidence type="ECO:0000256" key="1">
    <source>
        <dbReference type="SAM" id="MobiDB-lite"/>
    </source>
</evidence>
<proteinExistence type="predicted"/>
<gene>
    <name evidence="2" type="ORF">KEF29_29575</name>
</gene>
<dbReference type="AlphaFoldDB" id="A0A941J4A5"/>
<organism evidence="2 3">
    <name type="scientific">Streptomyces tuirus</name>
    <dbReference type="NCBI Taxonomy" id="68278"/>
    <lineage>
        <taxon>Bacteria</taxon>
        <taxon>Bacillati</taxon>
        <taxon>Actinomycetota</taxon>
        <taxon>Actinomycetes</taxon>
        <taxon>Kitasatosporales</taxon>
        <taxon>Streptomycetaceae</taxon>
        <taxon>Streptomyces</taxon>
    </lineage>
</organism>
<evidence type="ECO:0000313" key="2">
    <source>
        <dbReference type="EMBL" id="MBR8642150.1"/>
    </source>
</evidence>
<reference evidence="2 3" key="1">
    <citation type="submission" date="2021-04" db="EMBL/GenBank/DDBJ databases">
        <title>Characterization of the biosynthetic gene cluster of new lipopeptides with antitumor activity in the genome of the marine Streptomyces PHM034.</title>
        <authorList>
            <person name="Ceniceros A."/>
            <person name="Canedo L."/>
            <person name="Mendez C."/>
            <person name="Olano C."/>
            <person name="Schleissner C."/>
            <person name="Cuevas C."/>
            <person name="De La Calle F."/>
            <person name="Salas J.A."/>
        </authorList>
    </citation>
    <scope>NUCLEOTIDE SEQUENCE [LARGE SCALE GENOMIC DNA]</scope>
    <source>
        <strain evidence="2 3">PHM034</strain>
    </source>
</reference>
<name>A0A941J4A5_9ACTN</name>
<keyword evidence="3" id="KW-1185">Reference proteome</keyword>
<evidence type="ECO:0000313" key="3">
    <source>
        <dbReference type="Proteomes" id="UP000682308"/>
    </source>
</evidence>
<protein>
    <submittedName>
        <fullName evidence="2">Uncharacterized protein</fullName>
    </submittedName>
</protein>
<accession>A0A941J4A5</accession>
<dbReference type="Proteomes" id="UP000682308">
    <property type="component" value="Unassembled WGS sequence"/>
</dbReference>
<feature type="compositionally biased region" description="Polar residues" evidence="1">
    <location>
        <begin position="133"/>
        <end position="149"/>
    </location>
</feature>
<dbReference type="EMBL" id="JAGTPG010000002">
    <property type="protein sequence ID" value="MBR8642150.1"/>
    <property type="molecule type" value="Genomic_DNA"/>
</dbReference>
<feature type="region of interest" description="Disordered" evidence="1">
    <location>
        <begin position="127"/>
        <end position="149"/>
    </location>
</feature>
<sequence length="149" mass="15961">MGSILDVSGELATVGATAASALVVAMAGDGWRGFRGWLGSWFGRGGESAAARQLDRLDRDRAALVAVPEDERADRAGDLSAAWAVRLQDAADEDHEAAQELLDYVKQWRSDHPEAAPQVTVVRQRAEAKGKSHVTQVGRDQTVINPGRS</sequence>